<feature type="compositionally biased region" description="Basic and acidic residues" evidence="5">
    <location>
        <begin position="194"/>
        <end position="203"/>
    </location>
</feature>
<evidence type="ECO:0000259" key="6">
    <source>
        <dbReference type="PROSITE" id="PS50016"/>
    </source>
</evidence>
<comment type="caution">
    <text evidence="7">The sequence shown here is derived from an EMBL/GenBank/DDBJ whole genome shotgun (WGS) entry which is preliminary data.</text>
</comment>
<reference evidence="8" key="1">
    <citation type="journal article" date="2023" name="Commun. Biol.">
        <title>Genome analysis of Parmales, the sister group of diatoms, reveals the evolutionary specialization of diatoms from phago-mixotrophs to photoautotrophs.</title>
        <authorList>
            <person name="Ban H."/>
            <person name="Sato S."/>
            <person name="Yoshikawa S."/>
            <person name="Yamada K."/>
            <person name="Nakamura Y."/>
            <person name="Ichinomiya M."/>
            <person name="Sato N."/>
            <person name="Blanc-Mathieu R."/>
            <person name="Endo H."/>
            <person name="Kuwata A."/>
            <person name="Ogata H."/>
        </authorList>
    </citation>
    <scope>NUCLEOTIDE SEQUENCE [LARGE SCALE GENOMIC DNA]</scope>
    <source>
        <strain evidence="8">NIES 3700</strain>
    </source>
</reference>
<gene>
    <name evidence="7" type="ORF">TrLO_g8123</name>
</gene>
<evidence type="ECO:0000313" key="7">
    <source>
        <dbReference type="EMBL" id="GMI01906.1"/>
    </source>
</evidence>
<dbReference type="PROSITE" id="PS50016">
    <property type="entry name" value="ZF_PHD_2"/>
    <property type="match status" value="1"/>
</dbReference>
<dbReference type="EMBL" id="BRXW01000038">
    <property type="protein sequence ID" value="GMI01906.1"/>
    <property type="molecule type" value="Genomic_DNA"/>
</dbReference>
<organism evidence="7 8">
    <name type="scientific">Triparma laevis f. longispina</name>
    <dbReference type="NCBI Taxonomy" id="1714387"/>
    <lineage>
        <taxon>Eukaryota</taxon>
        <taxon>Sar</taxon>
        <taxon>Stramenopiles</taxon>
        <taxon>Ochrophyta</taxon>
        <taxon>Bolidophyceae</taxon>
        <taxon>Parmales</taxon>
        <taxon>Triparmaceae</taxon>
        <taxon>Triparma</taxon>
    </lineage>
</organism>
<dbReference type="GO" id="GO:0008270">
    <property type="term" value="F:zinc ion binding"/>
    <property type="evidence" value="ECO:0007669"/>
    <property type="project" value="UniProtKB-KW"/>
</dbReference>
<dbReference type="PANTHER" id="PTHR47162:SF10">
    <property type="entry name" value="METHYL-CPG-BINDING DOMAIN-CONTAINING PROTEIN 9 ISOFORM X1"/>
    <property type="match status" value="1"/>
</dbReference>
<dbReference type="AlphaFoldDB" id="A0A9W7CC54"/>
<evidence type="ECO:0000256" key="3">
    <source>
        <dbReference type="ARBA" id="ARBA00022833"/>
    </source>
</evidence>
<dbReference type="PANTHER" id="PTHR47162">
    <property type="entry name" value="OS02G0192300 PROTEIN"/>
    <property type="match status" value="1"/>
</dbReference>
<dbReference type="InterPro" id="IPR011011">
    <property type="entry name" value="Znf_FYVE_PHD"/>
</dbReference>
<proteinExistence type="predicted"/>
<evidence type="ECO:0000256" key="5">
    <source>
        <dbReference type="SAM" id="MobiDB-lite"/>
    </source>
</evidence>
<feature type="domain" description="PHD-type" evidence="6">
    <location>
        <begin position="7"/>
        <end position="58"/>
    </location>
</feature>
<dbReference type="InterPro" id="IPR019786">
    <property type="entry name" value="Zinc_finger_PHD-type_CS"/>
</dbReference>
<name>A0A9W7CC54_9STRA</name>
<evidence type="ECO:0000256" key="1">
    <source>
        <dbReference type="ARBA" id="ARBA00022723"/>
    </source>
</evidence>
<evidence type="ECO:0000256" key="4">
    <source>
        <dbReference type="PROSITE-ProRule" id="PRU00146"/>
    </source>
</evidence>
<dbReference type="InterPro" id="IPR019787">
    <property type="entry name" value="Znf_PHD-finger"/>
</dbReference>
<evidence type="ECO:0000256" key="2">
    <source>
        <dbReference type="ARBA" id="ARBA00022771"/>
    </source>
</evidence>
<keyword evidence="3" id="KW-0862">Zinc</keyword>
<feature type="region of interest" description="Disordered" evidence="5">
    <location>
        <begin position="63"/>
        <end position="87"/>
    </location>
</feature>
<keyword evidence="2 4" id="KW-0863">Zinc-finger</keyword>
<dbReference type="InterPro" id="IPR013083">
    <property type="entry name" value="Znf_RING/FYVE/PHD"/>
</dbReference>
<dbReference type="Proteomes" id="UP001165122">
    <property type="component" value="Unassembled WGS sequence"/>
</dbReference>
<dbReference type="OrthoDB" id="432829at2759"/>
<dbReference type="Pfam" id="PF00628">
    <property type="entry name" value="PHD"/>
    <property type="match status" value="1"/>
</dbReference>
<keyword evidence="8" id="KW-1185">Reference proteome</keyword>
<accession>A0A9W7CC54</accession>
<dbReference type="SUPFAM" id="SSF57903">
    <property type="entry name" value="FYVE/PHD zinc finger"/>
    <property type="match status" value="1"/>
</dbReference>
<dbReference type="InterPro" id="IPR001965">
    <property type="entry name" value="Znf_PHD"/>
</dbReference>
<sequence>MFRKRPLSGCVICATDDDHGSLLVCEACEVIEFHLYCLTPRLGKVPPGKWLCPACEGREREAEEVVEEKNSKSKPSSSAPTKHQGSLSGFKELQRDNFPHIDLMFPASTWNVKRSYDGHYIFIDLLFSKVFYKVGTAKEYLQSEEYRKGCTGAVSGGGEKCFEEMRADDMILKKFQKNTSNKGKPKNKWANAEKIVRPKRGEPGDQELEETSVEQQPNRKKFKTRLCQPAGLPEDVESYVVDKKKYGDFCWVDPGGSKLFQDYESVAPYEDEEVGDEDVRFNFGRETWGGGGARMTWDMPLSWPAEIIDPFDPRVPEEIREVWEEKFMERKKGPKNERYIVRLLGPVVEGYQAWNDFIVLRSPDQIWDWDDGVAAGCVRSGLNYSGAVYENWGWNRRTFEDALGEAGWWGVLEKGQDKEEFVKELKKLKDLKKLKEPKRKQKEEELEREKGVDRHACAVRTVPKKE</sequence>
<evidence type="ECO:0000313" key="8">
    <source>
        <dbReference type="Proteomes" id="UP001165122"/>
    </source>
</evidence>
<dbReference type="PROSITE" id="PS01359">
    <property type="entry name" value="ZF_PHD_1"/>
    <property type="match status" value="1"/>
</dbReference>
<keyword evidence="1" id="KW-0479">Metal-binding</keyword>
<dbReference type="SMART" id="SM00249">
    <property type="entry name" value="PHD"/>
    <property type="match status" value="1"/>
</dbReference>
<feature type="region of interest" description="Disordered" evidence="5">
    <location>
        <begin position="178"/>
        <end position="226"/>
    </location>
</feature>
<dbReference type="Gene3D" id="3.30.40.10">
    <property type="entry name" value="Zinc/RING finger domain, C3HC4 (zinc finger)"/>
    <property type="match status" value="1"/>
</dbReference>
<protein>
    <recommendedName>
        <fullName evidence="6">PHD-type domain-containing protein</fullName>
    </recommendedName>
</protein>